<evidence type="ECO:0008006" key="4">
    <source>
        <dbReference type="Google" id="ProtNLM"/>
    </source>
</evidence>
<evidence type="ECO:0000256" key="1">
    <source>
        <dbReference type="SAM" id="Phobius"/>
    </source>
</evidence>
<keyword evidence="1" id="KW-0812">Transmembrane</keyword>
<evidence type="ECO:0000313" key="2">
    <source>
        <dbReference type="EMBL" id="REJ10373.1"/>
    </source>
</evidence>
<keyword evidence="1" id="KW-1133">Transmembrane helix</keyword>
<feature type="transmembrane region" description="Helical" evidence="1">
    <location>
        <begin position="68"/>
        <end position="90"/>
    </location>
</feature>
<evidence type="ECO:0000313" key="3">
    <source>
        <dbReference type="Proteomes" id="UP000256305"/>
    </source>
</evidence>
<dbReference type="Proteomes" id="UP000256305">
    <property type="component" value="Unassembled WGS sequence"/>
</dbReference>
<dbReference type="AlphaFoldDB" id="A0A3E0JBP7"/>
<protein>
    <recommendedName>
        <fullName evidence="4">DUF2834 domain-containing protein</fullName>
    </recommendedName>
</protein>
<dbReference type="PANTHER" id="PTHR36009">
    <property type="match status" value="1"/>
</dbReference>
<organism evidence="2 3">
    <name type="scientific">Halobacillus trueperi</name>
    <dbReference type="NCBI Taxonomy" id="156205"/>
    <lineage>
        <taxon>Bacteria</taxon>
        <taxon>Bacillati</taxon>
        <taxon>Bacillota</taxon>
        <taxon>Bacilli</taxon>
        <taxon>Bacillales</taxon>
        <taxon>Bacillaceae</taxon>
        <taxon>Halobacillus</taxon>
    </lineage>
</organism>
<name>A0A3E0JBP7_9BACI</name>
<sequence length="200" mass="23424">MRQSIFFISWIAFILYAFFIAPNGNQGYLHQLMTMDDPDPFLLMVFSFLGIYPLVFSALLLGEDDSRLPLWPFVAGMFMFGAFALMPYFFLSKGKTAKKRRTPKWLLKGIQSVLFYIFLIIGTVALFLYGVIQGNFHLYLEAFQISQFVHVMTIDFFILTIMSPFVIYWRERKNGQVNQHHWLGFMPIVGAILYLIKKRR</sequence>
<dbReference type="PANTHER" id="PTHR36009:SF3">
    <property type="entry name" value="TRANSMEMBRANE PROTEIN"/>
    <property type="match status" value="1"/>
</dbReference>
<keyword evidence="3" id="KW-1185">Reference proteome</keyword>
<feature type="transmembrane region" description="Helical" evidence="1">
    <location>
        <begin position="5"/>
        <end position="21"/>
    </location>
</feature>
<dbReference type="EMBL" id="QUAE01000003">
    <property type="protein sequence ID" value="REJ10373.1"/>
    <property type="molecule type" value="Genomic_DNA"/>
</dbReference>
<reference evidence="2 3" key="1">
    <citation type="submission" date="2018-08" db="EMBL/GenBank/DDBJ databases">
        <title>Genome sequence of Halobacillus trueperi KCTC 3686.</title>
        <authorList>
            <person name="Cho K.H."/>
            <person name="Kwak M.-J."/>
            <person name="Kim B.-Y."/>
            <person name="Chun J."/>
        </authorList>
    </citation>
    <scope>NUCLEOTIDE SEQUENCE [LARGE SCALE GENOMIC DNA]</scope>
    <source>
        <strain evidence="2 3">KCTC 3686</strain>
    </source>
</reference>
<proteinExistence type="predicted"/>
<comment type="caution">
    <text evidence="2">The sequence shown here is derived from an EMBL/GenBank/DDBJ whole genome shotgun (WGS) entry which is preliminary data.</text>
</comment>
<keyword evidence="1" id="KW-0472">Membrane</keyword>
<accession>A0A3E0JBP7</accession>
<feature type="transmembrane region" description="Helical" evidence="1">
    <location>
        <begin position="41"/>
        <end position="61"/>
    </location>
</feature>
<feature type="transmembrane region" description="Helical" evidence="1">
    <location>
        <begin position="148"/>
        <end position="168"/>
    </location>
</feature>
<gene>
    <name evidence="2" type="ORF">DYE48_06350</name>
</gene>
<feature type="transmembrane region" description="Helical" evidence="1">
    <location>
        <begin position="110"/>
        <end position="136"/>
    </location>
</feature>